<organism evidence="7 8">
    <name type="scientific">Paragonimus heterotremus</name>
    <dbReference type="NCBI Taxonomy" id="100268"/>
    <lineage>
        <taxon>Eukaryota</taxon>
        <taxon>Metazoa</taxon>
        <taxon>Spiralia</taxon>
        <taxon>Lophotrochozoa</taxon>
        <taxon>Platyhelminthes</taxon>
        <taxon>Trematoda</taxon>
        <taxon>Digenea</taxon>
        <taxon>Plagiorchiida</taxon>
        <taxon>Troglotremata</taxon>
        <taxon>Troglotrematidae</taxon>
        <taxon>Paragonimus</taxon>
    </lineage>
</organism>
<dbReference type="PANTHER" id="PTHR11727">
    <property type="entry name" value="DIMETHYLADENOSINE TRANSFERASE"/>
    <property type="match status" value="1"/>
</dbReference>
<dbReference type="SUPFAM" id="SSF53335">
    <property type="entry name" value="S-adenosyl-L-methionine-dependent methyltransferases"/>
    <property type="match status" value="1"/>
</dbReference>
<dbReference type="InterPro" id="IPR001737">
    <property type="entry name" value="KsgA/Erm"/>
</dbReference>
<evidence type="ECO:0000256" key="3">
    <source>
        <dbReference type="ARBA" id="ARBA00022691"/>
    </source>
</evidence>
<keyword evidence="4 5" id="KW-0694">RNA-binding</keyword>
<dbReference type="GO" id="GO:0000179">
    <property type="term" value="F:rRNA (adenine-N6,N6-)-dimethyltransferase activity"/>
    <property type="evidence" value="ECO:0007669"/>
    <property type="project" value="UniProtKB-UniRule"/>
</dbReference>
<proteinExistence type="inferred from homology"/>
<dbReference type="EMBL" id="LUCH01001719">
    <property type="protein sequence ID" value="KAF5402588.1"/>
    <property type="molecule type" value="Genomic_DNA"/>
</dbReference>
<dbReference type="GO" id="GO:0034246">
    <property type="term" value="F:mitochondrial transcription factor activity"/>
    <property type="evidence" value="ECO:0007669"/>
    <property type="project" value="TreeGrafter"/>
</dbReference>
<dbReference type="EC" id="2.1.1.-" evidence="6"/>
<comment type="caution">
    <text evidence="5">Lacks conserved residue(s) required for the propagation of feature annotation.</text>
</comment>
<feature type="binding site" evidence="5">
    <location>
        <position position="1"/>
    </location>
    <ligand>
        <name>S-adenosyl-L-methionine</name>
        <dbReference type="ChEBI" id="CHEBI:59789"/>
    </ligand>
</feature>
<dbReference type="Proteomes" id="UP000748531">
    <property type="component" value="Unassembled WGS sequence"/>
</dbReference>
<evidence type="ECO:0000256" key="1">
    <source>
        <dbReference type="ARBA" id="ARBA00022603"/>
    </source>
</evidence>
<dbReference type="AlphaFoldDB" id="A0A8J4SNP4"/>
<dbReference type="GO" id="GO:0003723">
    <property type="term" value="F:RNA binding"/>
    <property type="evidence" value="ECO:0007669"/>
    <property type="project" value="UniProtKB-UniRule"/>
</dbReference>
<evidence type="ECO:0000313" key="8">
    <source>
        <dbReference type="Proteomes" id="UP000748531"/>
    </source>
</evidence>
<evidence type="ECO:0000313" key="7">
    <source>
        <dbReference type="EMBL" id="KAF5402588.1"/>
    </source>
</evidence>
<comment type="caution">
    <text evidence="7">The sequence shown here is derived from an EMBL/GenBank/DDBJ whole genome shotgun (WGS) entry which is preliminary data.</text>
</comment>
<keyword evidence="6" id="KW-0698">rRNA processing</keyword>
<dbReference type="Pfam" id="PF00398">
    <property type="entry name" value="RrnaAD"/>
    <property type="match status" value="1"/>
</dbReference>
<evidence type="ECO:0000256" key="4">
    <source>
        <dbReference type="ARBA" id="ARBA00022884"/>
    </source>
</evidence>
<evidence type="ECO:0000256" key="2">
    <source>
        <dbReference type="ARBA" id="ARBA00022679"/>
    </source>
</evidence>
<feature type="binding site" evidence="5">
    <location>
        <position position="41"/>
    </location>
    <ligand>
        <name>S-adenosyl-L-methionine</name>
        <dbReference type="ChEBI" id="CHEBI:59789"/>
    </ligand>
</feature>
<feature type="binding site" evidence="5">
    <location>
        <position position="19"/>
    </location>
    <ligand>
        <name>S-adenosyl-L-methionine</name>
        <dbReference type="ChEBI" id="CHEBI:59789"/>
    </ligand>
</feature>
<keyword evidence="1 5" id="KW-0489">Methyltransferase</keyword>
<dbReference type="GO" id="GO:0006391">
    <property type="term" value="P:transcription initiation at mitochondrial promoter"/>
    <property type="evidence" value="ECO:0007669"/>
    <property type="project" value="TreeGrafter"/>
</dbReference>
<keyword evidence="3 5" id="KW-0949">S-adenosyl-L-methionine</keyword>
<dbReference type="Gene3D" id="3.40.50.150">
    <property type="entry name" value="Vaccinia Virus protein VP39"/>
    <property type="match status" value="1"/>
</dbReference>
<keyword evidence="2 5" id="KW-0808">Transferase</keyword>
<dbReference type="GO" id="GO:0005759">
    <property type="term" value="C:mitochondrial matrix"/>
    <property type="evidence" value="ECO:0007669"/>
    <property type="project" value="TreeGrafter"/>
</dbReference>
<dbReference type="InterPro" id="IPR029063">
    <property type="entry name" value="SAM-dependent_MTases_sf"/>
</dbReference>
<keyword evidence="8" id="KW-1185">Reference proteome</keyword>
<protein>
    <recommendedName>
        <fullName evidence="6">rRNA adenine N(6)-methyltransferase</fullName>
        <ecNumber evidence="6">2.1.1.-</ecNumber>
    </recommendedName>
</protein>
<evidence type="ECO:0000256" key="6">
    <source>
        <dbReference type="RuleBase" id="RU362106"/>
    </source>
</evidence>
<dbReference type="PROSITE" id="PS51689">
    <property type="entry name" value="SAM_RNA_A_N6_MT"/>
    <property type="match status" value="1"/>
</dbReference>
<dbReference type="PANTHER" id="PTHR11727:SF17">
    <property type="entry name" value="DIMETHYLADENOSINE TRANSFERASE 1, MITOCHONDRIAL"/>
    <property type="match status" value="1"/>
</dbReference>
<gene>
    <name evidence="7" type="ORF">PHET_03879</name>
</gene>
<reference evidence="7" key="1">
    <citation type="submission" date="2019-05" db="EMBL/GenBank/DDBJ databases">
        <title>Annotation for the trematode Paragonimus heterotremus.</title>
        <authorList>
            <person name="Choi Y.-J."/>
        </authorList>
    </citation>
    <scope>NUCLEOTIDE SEQUENCE</scope>
    <source>
        <strain evidence="7">LC</strain>
    </source>
</reference>
<evidence type="ECO:0000256" key="5">
    <source>
        <dbReference type="PROSITE-ProRule" id="PRU01026"/>
    </source>
</evidence>
<sequence length="125" mass="13956">MEFVKCAGNLWDANVLDVGPGSGGQTRAILECRLRHLAVIEIDRRFIPGLEELRLVASEMGVKMDIYRQDILQFNADGIFRQEANFGMESWGFISAVEHPLSDSLVQPITQLPRARAIGSLPFNI</sequence>
<feature type="binding site" evidence="5">
    <location>
        <position position="70"/>
    </location>
    <ligand>
        <name>S-adenosyl-L-methionine</name>
        <dbReference type="ChEBI" id="CHEBI:59789"/>
    </ligand>
</feature>
<dbReference type="OrthoDB" id="16079at2759"/>
<accession>A0A8J4SNP4</accession>
<name>A0A8J4SNP4_9TREM</name>
<comment type="similarity">
    <text evidence="5 6">Belongs to the class I-like SAM-binding methyltransferase superfamily. rRNA adenine N(6)-methyltransferase family.</text>
</comment>
<feature type="binding site" evidence="5">
    <location>
        <position position="120"/>
    </location>
    <ligand>
        <name>S-adenosyl-L-methionine</name>
        <dbReference type="ChEBI" id="CHEBI:59789"/>
    </ligand>
</feature>